<reference evidence="1" key="1">
    <citation type="journal article" date="2018" name="Nat. Genet.">
        <title>Extensive intraspecific gene order and gene structural variations between Mo17 and other maize genomes.</title>
        <authorList>
            <person name="Sun S."/>
            <person name="Zhou Y."/>
            <person name="Chen J."/>
            <person name="Shi J."/>
            <person name="Zhao H."/>
            <person name="Zhao H."/>
            <person name="Song W."/>
            <person name="Zhang M."/>
            <person name="Cui Y."/>
            <person name="Dong X."/>
            <person name="Liu H."/>
            <person name="Ma X."/>
            <person name="Jiao Y."/>
            <person name="Wang B."/>
            <person name="Wei X."/>
            <person name="Stein J.C."/>
            <person name="Glaubitz J.C."/>
            <person name="Lu F."/>
            <person name="Yu G."/>
            <person name="Liang C."/>
            <person name="Fengler K."/>
            <person name="Li B."/>
            <person name="Rafalski A."/>
            <person name="Schnable P.S."/>
            <person name="Ware D.H."/>
            <person name="Buckler E.S."/>
            <person name="Lai J."/>
        </authorList>
    </citation>
    <scope>NUCLEOTIDE SEQUENCE [LARGE SCALE GENOMIC DNA]</scope>
    <source>
        <tissue evidence="1">Seedling</tissue>
    </source>
</reference>
<dbReference type="GO" id="GO:0005975">
    <property type="term" value="P:carbohydrate metabolic process"/>
    <property type="evidence" value="ECO:0007669"/>
    <property type="project" value="InterPro"/>
</dbReference>
<accession>A0A3L6DB60</accession>
<dbReference type="InterPro" id="IPR008928">
    <property type="entry name" value="6-hairpin_glycosidase_sf"/>
</dbReference>
<dbReference type="EMBL" id="NCVQ01000010">
    <property type="protein sequence ID" value="PWZ05608.1"/>
    <property type="molecule type" value="Genomic_DNA"/>
</dbReference>
<organism evidence="1">
    <name type="scientific">Zea mays</name>
    <name type="common">Maize</name>
    <dbReference type="NCBI Taxonomy" id="4577"/>
    <lineage>
        <taxon>Eukaryota</taxon>
        <taxon>Viridiplantae</taxon>
        <taxon>Streptophyta</taxon>
        <taxon>Embryophyta</taxon>
        <taxon>Tracheophyta</taxon>
        <taxon>Spermatophyta</taxon>
        <taxon>Magnoliopsida</taxon>
        <taxon>Liliopsida</taxon>
        <taxon>Poales</taxon>
        <taxon>Poaceae</taxon>
        <taxon>PACMAD clade</taxon>
        <taxon>Panicoideae</taxon>
        <taxon>Andropogonodae</taxon>
        <taxon>Andropogoneae</taxon>
        <taxon>Tripsacinae</taxon>
        <taxon>Zea</taxon>
    </lineage>
</organism>
<comment type="caution">
    <text evidence="1">The sequence shown here is derived from an EMBL/GenBank/DDBJ whole genome shotgun (WGS) entry which is preliminary data.</text>
</comment>
<dbReference type="AlphaFoldDB" id="A0A3L6DB60"/>
<name>A0A3L6DB60_MAIZE</name>
<gene>
    <name evidence="1" type="primary">Os06g0715300_0</name>
    <name evidence="1" type="ORF">Zm00014a_014415</name>
</gene>
<proteinExistence type="predicted"/>
<evidence type="ECO:0000313" key="1">
    <source>
        <dbReference type="EMBL" id="PWZ05608.1"/>
    </source>
</evidence>
<sequence>MEACYCLSSSASSPFSVHPRREAGEQHDLVARGLGVARRRGCQAGPIQGHVRHRRPREVRDASAFLVYKPANATYMSSLLLDHIERLFAFADAYRGSYTRTFLELSDYYNSTMYQDELM</sequence>
<dbReference type="Gene3D" id="1.50.10.10">
    <property type="match status" value="1"/>
</dbReference>
<dbReference type="InterPro" id="IPR012341">
    <property type="entry name" value="6hp_glycosidase-like_sf"/>
</dbReference>
<protein>
    <submittedName>
        <fullName evidence="1">Endoglucanase 18</fullName>
    </submittedName>
</protein>
<dbReference type="Proteomes" id="UP000251960">
    <property type="component" value="Chromosome 9"/>
</dbReference>
<dbReference type="SUPFAM" id="SSF48208">
    <property type="entry name" value="Six-hairpin glycosidases"/>
    <property type="match status" value="1"/>
</dbReference>